<protein>
    <recommendedName>
        <fullName evidence="4">Retrotransposon gag domain-containing protein</fullName>
    </recommendedName>
</protein>
<dbReference type="OrthoDB" id="4365667at2759"/>
<organism evidence="2 3">
    <name type="scientific">Cudoniella acicularis</name>
    <dbReference type="NCBI Taxonomy" id="354080"/>
    <lineage>
        <taxon>Eukaryota</taxon>
        <taxon>Fungi</taxon>
        <taxon>Dikarya</taxon>
        <taxon>Ascomycota</taxon>
        <taxon>Pezizomycotina</taxon>
        <taxon>Leotiomycetes</taxon>
        <taxon>Helotiales</taxon>
        <taxon>Tricladiaceae</taxon>
        <taxon>Cudoniella</taxon>
    </lineage>
</organism>
<name>A0A8H4VPA9_9HELO</name>
<proteinExistence type="predicted"/>
<dbReference type="EMBL" id="JAAMPI010002217">
    <property type="protein sequence ID" value="KAF4617022.1"/>
    <property type="molecule type" value="Genomic_DNA"/>
</dbReference>
<comment type="caution">
    <text evidence="2">The sequence shown here is derived from an EMBL/GenBank/DDBJ whole genome shotgun (WGS) entry which is preliminary data.</text>
</comment>
<gene>
    <name evidence="2" type="ORF">G7Y89_g15126</name>
</gene>
<sequence length="272" mass="31281">MIDYLAKIYTNPYRTRNTKVKYNNLKIEDSQSFYEFKTQFLYLIDAAQLRGFGRRLHDLYEAASDLDAKLKRIIARKQKRAYKTKAITLVKPSYVPAIRQTTGPLPSSYRVATPATTTLLRSTPAPKKRLYSPTSEPPKCYNYSELGHLSKDYTKPPKRTINVKGVEGERQIDDLEDFVFIDTLYALDIVRFLNLKPERLPRTTTDDVDTRDRAFDVEDQRRAASRALIYAYVEDTSDDSDYTPASDDSDRDPSYDLDTSVESDLPTNKKLA</sequence>
<feature type="region of interest" description="Disordered" evidence="1">
    <location>
        <begin position="235"/>
        <end position="272"/>
    </location>
</feature>
<dbReference type="AlphaFoldDB" id="A0A8H4VPA9"/>
<reference evidence="2 3" key="1">
    <citation type="submission" date="2020-03" db="EMBL/GenBank/DDBJ databases">
        <title>Draft Genome Sequence of Cudoniella acicularis.</title>
        <authorList>
            <person name="Buettner E."/>
            <person name="Kellner H."/>
        </authorList>
    </citation>
    <scope>NUCLEOTIDE SEQUENCE [LARGE SCALE GENOMIC DNA]</scope>
    <source>
        <strain evidence="2 3">DSM 108380</strain>
    </source>
</reference>
<evidence type="ECO:0000256" key="1">
    <source>
        <dbReference type="SAM" id="MobiDB-lite"/>
    </source>
</evidence>
<keyword evidence="3" id="KW-1185">Reference proteome</keyword>
<evidence type="ECO:0000313" key="2">
    <source>
        <dbReference type="EMBL" id="KAF4617022.1"/>
    </source>
</evidence>
<evidence type="ECO:0000313" key="3">
    <source>
        <dbReference type="Proteomes" id="UP000566819"/>
    </source>
</evidence>
<accession>A0A8H4VPA9</accession>
<dbReference type="Proteomes" id="UP000566819">
    <property type="component" value="Unassembled WGS sequence"/>
</dbReference>
<evidence type="ECO:0008006" key="4">
    <source>
        <dbReference type="Google" id="ProtNLM"/>
    </source>
</evidence>